<evidence type="ECO:0000313" key="2">
    <source>
        <dbReference type="EMBL" id="ESR48496.1"/>
    </source>
</evidence>
<proteinExistence type="predicted"/>
<sequence>MAKPQERRARRRLTMQKWRRSLSILERRKDTVSFQRFVHNGPDTLEELLDRHLEKREKKKSLDDDEGEMLSRQRLTSTRREALSLYRDILRATRFFMWPDERGVLWRDILRGSVRKEFEEARFEKDPEIVTRLLIGGRDAVQSALEKLAEKQRQQIDKEGGDRR</sequence>
<dbReference type="InterPro" id="IPR008011">
    <property type="entry name" value="Complex1_LYR_dom"/>
</dbReference>
<evidence type="ECO:0000259" key="1">
    <source>
        <dbReference type="Pfam" id="PF05347"/>
    </source>
</evidence>
<accession>V4TFL2</accession>
<dbReference type="AlphaFoldDB" id="V4TFL2"/>
<dbReference type="CDD" id="cd20267">
    <property type="entry name" value="Complex1_LYR_LYRM7"/>
    <property type="match status" value="1"/>
</dbReference>
<dbReference type="InParanoid" id="V4TFL2"/>
<protein>
    <recommendedName>
        <fullName evidence="1">Complex 1 LYR protein domain-containing protein</fullName>
    </recommendedName>
</protein>
<evidence type="ECO:0000313" key="3">
    <source>
        <dbReference type="Proteomes" id="UP000030687"/>
    </source>
</evidence>
<dbReference type="PANTHER" id="PTHR47484:SF1">
    <property type="entry name" value="COMPLEX 1 PROTEIN CONTAINING PROTEIN, EXPRESSED"/>
    <property type="match status" value="1"/>
</dbReference>
<organism evidence="2 3">
    <name type="scientific">Citrus clementina</name>
    <name type="common">Clementine</name>
    <name type="synonym">Citrus deliciosa x Citrus sinensis</name>
    <dbReference type="NCBI Taxonomy" id="85681"/>
    <lineage>
        <taxon>Eukaryota</taxon>
        <taxon>Viridiplantae</taxon>
        <taxon>Streptophyta</taxon>
        <taxon>Embryophyta</taxon>
        <taxon>Tracheophyta</taxon>
        <taxon>Spermatophyta</taxon>
        <taxon>Magnoliopsida</taxon>
        <taxon>eudicotyledons</taxon>
        <taxon>Gunneridae</taxon>
        <taxon>Pentapetalae</taxon>
        <taxon>rosids</taxon>
        <taxon>malvids</taxon>
        <taxon>Sapindales</taxon>
        <taxon>Rutaceae</taxon>
        <taxon>Aurantioideae</taxon>
        <taxon>Citrus</taxon>
    </lineage>
</organism>
<dbReference type="OMA" id="EFEEARY"/>
<keyword evidence="3" id="KW-1185">Reference proteome</keyword>
<dbReference type="InterPro" id="IPR045298">
    <property type="entry name" value="Complex1_LYR_LYRM7"/>
</dbReference>
<dbReference type="GO" id="GO:0034551">
    <property type="term" value="P:mitochondrial respiratory chain complex III assembly"/>
    <property type="evidence" value="ECO:0007669"/>
    <property type="project" value="InterPro"/>
</dbReference>
<dbReference type="GO" id="GO:0032981">
    <property type="term" value="P:mitochondrial respiratory chain complex I assembly"/>
    <property type="evidence" value="ECO:0007669"/>
    <property type="project" value="EnsemblPlants"/>
</dbReference>
<dbReference type="eggNOG" id="ENOG502RZU3">
    <property type="taxonomic scope" value="Eukaryota"/>
</dbReference>
<dbReference type="Gramene" id="ESR48496">
    <property type="protein sequence ID" value="ESR48496"/>
    <property type="gene ID" value="CICLE_v10002722mg"/>
</dbReference>
<feature type="domain" description="Complex 1 LYR protein" evidence="1">
    <location>
        <begin position="80"/>
        <end position="141"/>
    </location>
</feature>
<dbReference type="PANTHER" id="PTHR47484">
    <property type="entry name" value="COMPLEX 1 PROTEIN CONTAINING PROTEIN, EXPRESSED"/>
    <property type="match status" value="1"/>
</dbReference>
<gene>
    <name evidence="2" type="ORF">CICLE_v10002722mg</name>
</gene>
<reference evidence="2 3" key="1">
    <citation type="submission" date="2013-10" db="EMBL/GenBank/DDBJ databases">
        <authorList>
            <consortium name="International Citrus Genome Consortium"/>
            <person name="Jenkins J."/>
            <person name="Schmutz J."/>
            <person name="Prochnik S."/>
            <person name="Rokhsar D."/>
            <person name="Gmitter F."/>
            <person name="Ollitrault P."/>
            <person name="Machado M."/>
            <person name="Talon M."/>
            <person name="Wincker P."/>
            <person name="Jaillon O."/>
            <person name="Morgante M."/>
        </authorList>
    </citation>
    <scope>NUCLEOTIDE SEQUENCE</scope>
    <source>
        <strain evidence="3">cv. Clemenules</strain>
    </source>
</reference>
<dbReference type="KEGG" id="cic:CICLE_v10002722mg"/>
<dbReference type="EMBL" id="KI536799">
    <property type="protein sequence ID" value="ESR48496.1"/>
    <property type="molecule type" value="Genomic_DNA"/>
</dbReference>
<dbReference type="Proteomes" id="UP000030687">
    <property type="component" value="Unassembled WGS sequence"/>
</dbReference>
<name>V4TFL2_CITCL</name>
<dbReference type="GO" id="GO:0005759">
    <property type="term" value="C:mitochondrial matrix"/>
    <property type="evidence" value="ECO:0007669"/>
    <property type="project" value="EnsemblPlants"/>
</dbReference>
<dbReference type="FunCoup" id="V4TFL2">
    <property type="interactions" value="348"/>
</dbReference>
<dbReference type="Pfam" id="PF05347">
    <property type="entry name" value="Complex1_LYR"/>
    <property type="match status" value="1"/>
</dbReference>